<feature type="chain" id="PRO_5022105904" evidence="1">
    <location>
        <begin position="28"/>
        <end position="179"/>
    </location>
</feature>
<feature type="signal peptide" evidence="1">
    <location>
        <begin position="1"/>
        <end position="27"/>
    </location>
</feature>
<dbReference type="AlphaFoldDB" id="A0A517Z1F6"/>
<dbReference type="EMBL" id="CP036275">
    <property type="protein sequence ID" value="QDU36317.1"/>
    <property type="molecule type" value="Genomic_DNA"/>
</dbReference>
<protein>
    <submittedName>
        <fullName evidence="2">Uncharacterized protein</fullName>
    </submittedName>
</protein>
<proteinExistence type="predicted"/>
<organism evidence="2 3">
    <name type="scientific">Maioricimonas rarisocia</name>
    <dbReference type="NCBI Taxonomy" id="2528026"/>
    <lineage>
        <taxon>Bacteria</taxon>
        <taxon>Pseudomonadati</taxon>
        <taxon>Planctomycetota</taxon>
        <taxon>Planctomycetia</taxon>
        <taxon>Planctomycetales</taxon>
        <taxon>Planctomycetaceae</taxon>
        <taxon>Maioricimonas</taxon>
    </lineage>
</organism>
<keyword evidence="3" id="KW-1185">Reference proteome</keyword>
<reference evidence="2 3" key="1">
    <citation type="submission" date="2019-02" db="EMBL/GenBank/DDBJ databases">
        <title>Deep-cultivation of Planctomycetes and their phenomic and genomic characterization uncovers novel biology.</title>
        <authorList>
            <person name="Wiegand S."/>
            <person name="Jogler M."/>
            <person name="Boedeker C."/>
            <person name="Pinto D."/>
            <person name="Vollmers J."/>
            <person name="Rivas-Marin E."/>
            <person name="Kohn T."/>
            <person name="Peeters S.H."/>
            <person name="Heuer A."/>
            <person name="Rast P."/>
            <person name="Oberbeckmann S."/>
            <person name="Bunk B."/>
            <person name="Jeske O."/>
            <person name="Meyerdierks A."/>
            <person name="Storesund J.E."/>
            <person name="Kallscheuer N."/>
            <person name="Luecker S."/>
            <person name="Lage O.M."/>
            <person name="Pohl T."/>
            <person name="Merkel B.J."/>
            <person name="Hornburger P."/>
            <person name="Mueller R.-W."/>
            <person name="Bruemmer F."/>
            <person name="Labrenz M."/>
            <person name="Spormann A.M."/>
            <person name="Op den Camp H."/>
            <person name="Overmann J."/>
            <person name="Amann R."/>
            <person name="Jetten M.S.M."/>
            <person name="Mascher T."/>
            <person name="Medema M.H."/>
            <person name="Devos D.P."/>
            <person name="Kaster A.-K."/>
            <person name="Ovreas L."/>
            <person name="Rohde M."/>
            <person name="Galperin M.Y."/>
            <person name="Jogler C."/>
        </authorList>
    </citation>
    <scope>NUCLEOTIDE SEQUENCE [LARGE SCALE GENOMIC DNA]</scope>
    <source>
        <strain evidence="2 3">Mal4</strain>
    </source>
</reference>
<evidence type="ECO:0000313" key="3">
    <source>
        <dbReference type="Proteomes" id="UP000320496"/>
    </source>
</evidence>
<evidence type="ECO:0000313" key="2">
    <source>
        <dbReference type="EMBL" id="QDU36317.1"/>
    </source>
</evidence>
<gene>
    <name evidence="2" type="ORF">Mal4_06020</name>
</gene>
<dbReference type="Proteomes" id="UP000320496">
    <property type="component" value="Chromosome"/>
</dbReference>
<sequence precursor="true">MTMRCRTRTWQAGIICLGMAVAGTAAGAELKHDDGSADGRKSLGGSGEMIRFDLGDGPRSVTGVSIFGSRYGLPEPPEEDFLVYFLSPDERTVLATKLAPYRLFERGDDRWVQVDFAQPVELSGPVWVVLDFRAHRTKGVYVSYDTSGGGGHSRSGLPGLPSKEVDFAGDWMIRLHVAD</sequence>
<evidence type="ECO:0000256" key="1">
    <source>
        <dbReference type="SAM" id="SignalP"/>
    </source>
</evidence>
<name>A0A517Z1F6_9PLAN</name>
<dbReference type="KEGG" id="mri:Mal4_06020"/>
<keyword evidence="1" id="KW-0732">Signal</keyword>
<accession>A0A517Z1F6</accession>